<dbReference type="Proteomes" id="UP000237105">
    <property type="component" value="Unassembled WGS sequence"/>
</dbReference>
<comment type="caution">
    <text evidence="1">The sequence shown here is derived from an EMBL/GenBank/DDBJ whole genome shotgun (WGS) entry which is preliminary data.</text>
</comment>
<accession>A0A2P5AMZ7</accession>
<protein>
    <submittedName>
        <fullName evidence="1">Uncharacterized protein</fullName>
    </submittedName>
</protein>
<dbReference type="AlphaFoldDB" id="A0A2P5AMZ7"/>
<dbReference type="EMBL" id="JXTB01000513">
    <property type="protein sequence ID" value="PON37909.1"/>
    <property type="molecule type" value="Genomic_DNA"/>
</dbReference>
<reference evidence="2" key="1">
    <citation type="submission" date="2016-06" db="EMBL/GenBank/DDBJ databases">
        <title>Parallel loss of symbiosis genes in relatives of nitrogen-fixing non-legume Parasponia.</title>
        <authorList>
            <person name="Van Velzen R."/>
            <person name="Holmer R."/>
            <person name="Bu F."/>
            <person name="Rutten L."/>
            <person name="Van Zeijl A."/>
            <person name="Liu W."/>
            <person name="Santuari L."/>
            <person name="Cao Q."/>
            <person name="Sharma T."/>
            <person name="Shen D."/>
            <person name="Roswanjaya Y."/>
            <person name="Wardhani T."/>
            <person name="Kalhor M.S."/>
            <person name="Jansen J."/>
            <person name="Van den Hoogen J."/>
            <person name="Gungor B."/>
            <person name="Hartog M."/>
            <person name="Hontelez J."/>
            <person name="Verver J."/>
            <person name="Yang W.-C."/>
            <person name="Schijlen E."/>
            <person name="Repin R."/>
            <person name="Schilthuizen M."/>
            <person name="Schranz E."/>
            <person name="Heidstra R."/>
            <person name="Miyata K."/>
            <person name="Fedorova E."/>
            <person name="Kohlen W."/>
            <person name="Bisseling T."/>
            <person name="Smit S."/>
            <person name="Geurts R."/>
        </authorList>
    </citation>
    <scope>NUCLEOTIDE SEQUENCE [LARGE SCALE GENOMIC DNA]</scope>
    <source>
        <strain evidence="2">cv. WU1-14</strain>
    </source>
</reference>
<proteinExistence type="predicted"/>
<keyword evidence="2" id="KW-1185">Reference proteome</keyword>
<organism evidence="1 2">
    <name type="scientific">Parasponia andersonii</name>
    <name type="common">Sponia andersonii</name>
    <dbReference type="NCBI Taxonomy" id="3476"/>
    <lineage>
        <taxon>Eukaryota</taxon>
        <taxon>Viridiplantae</taxon>
        <taxon>Streptophyta</taxon>
        <taxon>Embryophyta</taxon>
        <taxon>Tracheophyta</taxon>
        <taxon>Spermatophyta</taxon>
        <taxon>Magnoliopsida</taxon>
        <taxon>eudicotyledons</taxon>
        <taxon>Gunneridae</taxon>
        <taxon>Pentapetalae</taxon>
        <taxon>rosids</taxon>
        <taxon>fabids</taxon>
        <taxon>Rosales</taxon>
        <taxon>Cannabaceae</taxon>
        <taxon>Parasponia</taxon>
    </lineage>
</organism>
<gene>
    <name evidence="1" type="ORF">PanWU01x14_316550</name>
</gene>
<sequence length="89" mass="9806">MEMCIAIKIPALPLLPILSHPKPHFQFYRQSTISGPKSPIPDWISSSPIAHRQPLTFLCSCSLIVVGEEIAKATLRIGIDDCDGVNRSH</sequence>
<evidence type="ECO:0000313" key="2">
    <source>
        <dbReference type="Proteomes" id="UP000237105"/>
    </source>
</evidence>
<name>A0A2P5AMZ7_PARAD</name>
<evidence type="ECO:0000313" key="1">
    <source>
        <dbReference type="EMBL" id="PON37909.1"/>
    </source>
</evidence>